<keyword evidence="1" id="KW-0808">Transferase</keyword>
<evidence type="ECO:0000313" key="2">
    <source>
        <dbReference type="Proteomes" id="UP000245618"/>
    </source>
</evidence>
<keyword evidence="2" id="KW-1185">Reference proteome</keyword>
<reference evidence="1 2" key="1">
    <citation type="submission" date="2018-04" db="EMBL/GenBank/DDBJ databases">
        <title>Flavobacterium sp. nov., isolated from glacier ice.</title>
        <authorList>
            <person name="Liu Q."/>
            <person name="Xin Y.-H."/>
        </authorList>
    </citation>
    <scope>NUCLEOTIDE SEQUENCE [LARGE SCALE GENOMIC DNA]</scope>
    <source>
        <strain evidence="1 2">LB2P30</strain>
    </source>
</reference>
<dbReference type="OrthoDB" id="1053324at2"/>
<proteinExistence type="predicted"/>
<dbReference type="AlphaFoldDB" id="A0A2U1K0I4"/>
<evidence type="ECO:0000313" key="1">
    <source>
        <dbReference type="EMBL" id="PWA10981.1"/>
    </source>
</evidence>
<dbReference type="RefSeq" id="WP_116760786.1">
    <property type="nucleotide sequence ID" value="NZ_QCZH01000002.1"/>
</dbReference>
<protein>
    <submittedName>
        <fullName evidence="1">Nucleotidyltransferase</fullName>
    </submittedName>
</protein>
<dbReference type="GO" id="GO:0016740">
    <property type="term" value="F:transferase activity"/>
    <property type="evidence" value="ECO:0007669"/>
    <property type="project" value="UniProtKB-KW"/>
</dbReference>
<accession>A0A2U1K0I4</accession>
<dbReference type="EMBL" id="QCZH01000002">
    <property type="protein sequence ID" value="PWA10981.1"/>
    <property type="molecule type" value="Genomic_DNA"/>
</dbReference>
<comment type="caution">
    <text evidence="1">The sequence shown here is derived from an EMBL/GenBank/DDBJ whole genome shotgun (WGS) entry which is preliminary data.</text>
</comment>
<organism evidence="1 2">
    <name type="scientific">Flavobacterium laiguense</name>
    <dbReference type="NCBI Taxonomy" id="2169409"/>
    <lineage>
        <taxon>Bacteria</taxon>
        <taxon>Pseudomonadati</taxon>
        <taxon>Bacteroidota</taxon>
        <taxon>Flavobacteriia</taxon>
        <taxon>Flavobacteriales</taxon>
        <taxon>Flavobacteriaceae</taxon>
        <taxon>Flavobacterium</taxon>
    </lineage>
</organism>
<gene>
    <name evidence="1" type="ORF">DB891_03880</name>
</gene>
<dbReference type="Proteomes" id="UP000245618">
    <property type="component" value="Unassembled WGS sequence"/>
</dbReference>
<sequence length="289" mass="32112">MARSIATIKQELTANFMGNAVLQNSYGFADGAVFESEFSKVSIESILFDIFAFGVFLLEVIFDYHKKEIDTAIYEQKSGTPRWYRNMSLAFQYGFDLLDDSDKFENTGFTADQIEASKIIKYCSVKESIESNRLTIKVAGESGDDLIPLDVTQITAFKDYLAEIKYAGVKINVVNNPADKLQLTMAIYRDVLVIDENGNSILNGGKPVEKAIRDYMKNLPFDGELVINDLIAKLRAIDGVNNAHIINATSSAYDSATADYLGFVPINVKTIPVAGYFEIVNFDTVSYVV</sequence>
<name>A0A2U1K0I4_9FLAO</name>